<dbReference type="NCBIfam" id="TIGR02543">
    <property type="entry name" value="List_Bact_rpt"/>
    <property type="match status" value="1"/>
</dbReference>
<evidence type="ECO:0000256" key="2">
    <source>
        <dbReference type="SAM" id="MobiDB-lite"/>
    </source>
</evidence>
<dbReference type="Proteomes" id="UP000294855">
    <property type="component" value="Unassembled WGS sequence"/>
</dbReference>
<dbReference type="AlphaFoldDB" id="A0A484F340"/>
<keyword evidence="3" id="KW-0812">Transmembrane</keyword>
<evidence type="ECO:0000313" key="4">
    <source>
        <dbReference type="EMBL" id="TDQ68259.1"/>
    </source>
</evidence>
<organism evidence="4 5">
    <name type="scientific">Methanimicrococcus blatticola</name>
    <dbReference type="NCBI Taxonomy" id="91560"/>
    <lineage>
        <taxon>Archaea</taxon>
        <taxon>Methanobacteriati</taxon>
        <taxon>Methanobacteriota</taxon>
        <taxon>Stenosarchaea group</taxon>
        <taxon>Methanomicrobia</taxon>
        <taxon>Methanosarcinales</taxon>
        <taxon>Methanosarcinaceae</taxon>
        <taxon>Methanimicrococcus</taxon>
    </lineage>
</organism>
<dbReference type="InterPro" id="IPR042229">
    <property type="entry name" value="Listeria/Bacterioides_rpt_sf"/>
</dbReference>
<dbReference type="Gene3D" id="2.60.40.4270">
    <property type="entry name" value="Listeria-Bacteroides repeat domain"/>
    <property type="match status" value="6"/>
</dbReference>
<comment type="caution">
    <text evidence="4">The sequence shown here is derived from an EMBL/GenBank/DDBJ whole genome shotgun (WGS) entry which is preliminary data.</text>
</comment>
<reference evidence="4 5" key="1">
    <citation type="submission" date="2019-03" db="EMBL/GenBank/DDBJ databases">
        <title>Genomic Encyclopedia of Type Strains, Phase IV (KMG-IV): sequencing the most valuable type-strain genomes for metagenomic binning, comparative biology and taxonomic classification.</title>
        <authorList>
            <person name="Goeker M."/>
        </authorList>
    </citation>
    <scope>NUCLEOTIDE SEQUENCE [LARGE SCALE GENOMIC DNA]</scope>
    <source>
        <strain evidence="4 5">DSM 13328</strain>
    </source>
</reference>
<dbReference type="EMBL" id="SNYS01000009">
    <property type="protein sequence ID" value="TDQ68259.1"/>
    <property type="molecule type" value="Genomic_DNA"/>
</dbReference>
<feature type="transmembrane region" description="Helical" evidence="3">
    <location>
        <begin position="7"/>
        <end position="29"/>
    </location>
</feature>
<proteinExistence type="predicted"/>
<dbReference type="Pfam" id="PF09479">
    <property type="entry name" value="Flg_new"/>
    <property type="match status" value="6"/>
</dbReference>
<comment type="subcellular location">
    <subcellularLocation>
        <location evidence="1">Cell envelope</location>
    </subcellularLocation>
</comment>
<dbReference type="InterPro" id="IPR013378">
    <property type="entry name" value="InlB-like_B-rpt"/>
</dbReference>
<protein>
    <submittedName>
        <fullName evidence="4">Putative repeat protein (TIGR02543 family)</fullName>
    </submittedName>
</protein>
<name>A0A484F340_9EURY</name>
<sequence length="1195" mass="127319">MKFTRNQIIMIVAIAIIIIGAIAVMFVYYGNNDNDSPSGTGFGQDLNPTETNDSNKSGPDDSNEPESPKSPSSVGDVIIATPGKGGGNNRPAYNITLNTIANGGTTPDYDVTYYKGTIPVHTDTNKVPVPVHPDSLTFAGWYKDPDYGSDKWNDGVDALTAPITLYAKWEMPITLDASKYGGNGGNQVLTTFLTGDTLADHLYDSNDVLVFTDLKKHTNVDPTGTTSGKFNGWYQSSDFGTSFSASDIILEADEASTRITRTPSGNTLYARWNLEMSVYGNQFGGAGTAAETISKLTGDTVSFTDVLGTNDVKTHTSLSSIDANLWQGTGSPVTFNNAWITATKLDNDQVFYTRWEVPVAWDATKYGGTGSSSASGNKVLTGDLWSSGLPSSSPAHTSLTSFANWYTSSDSGVTFATLPYTDAKLSAEPATVYARWEVPVAWDATKYGGTGSSSASGNKVLTGDLWSSGLPSSSPAHTSLTSFANWYTSSDSGVTFATLPYTDAKLSAEPATVYARWQAPVTWKVNHFGGSTVDYTQSNLLTGDTLALPTFSNAVHSKGLTFDGWYTAADGGIKHTSVTTISGLTDASGKLIDSSTAAAYARWQAPVTWQVNHFGGSYNIVESSKLTGDVLTLPATATHSQNLIFDGWYTAADSGTKLTDAKSISDLTDGDGKLIGSSTTAAYARWKAHANYYFNAPTSPAYSGTASTYFTDYATYLTGSKISSLPTYTDVISNWSANVSNVDSSAVLKDDQNKKWTFEGWSESDTGAVVSTTSAVDKNMTLYANWTLHNAIKVNDNTGDSAPYTFKTVYATTTSNLTYNISEAGITTTQINTDLAGWTKLKSDTSSLSDITFSSPNMVFTTAPSNNAEYHTRWNYTLIKNADYVGPADVTQKVLTDAPVSLTNPFARSGYDFKGWNNSSGGTGIDYLATATPSFKELKILYAVWDPVAVTLTYDFNGGSGTIAPGSATYGSPVTLSDGSGFTKLGHTVTSWNTYADGTGTSYSLGPAITTSAFTDNTRLYAIWEPATVTLTFDAGTGTANPLFTKDATYGSAVVLPEPGDSGINNVYSKVGYNLSGWSSAPNGGGIFYSNGESIDPSMFETDTTLYAVWTPNQYGVTIDGNNVDTFDGESITVIVVYYDSSIEDLISAIENEIDTPFGADKITLNTQADGTGISYESKDVCDGSEYLYLIRTSI</sequence>
<gene>
    <name evidence="4" type="ORF">C7391_1198</name>
</gene>
<feature type="region of interest" description="Disordered" evidence="2">
    <location>
        <begin position="38"/>
        <end position="85"/>
    </location>
</feature>
<feature type="compositionally biased region" description="Polar residues" evidence="2">
    <location>
        <begin position="46"/>
        <end position="57"/>
    </location>
</feature>
<keyword evidence="5" id="KW-1185">Reference proteome</keyword>
<keyword evidence="3" id="KW-1133">Transmembrane helix</keyword>
<evidence type="ECO:0000256" key="3">
    <source>
        <dbReference type="SAM" id="Phobius"/>
    </source>
</evidence>
<keyword evidence="3" id="KW-0472">Membrane</keyword>
<accession>A0A484F340</accession>
<evidence type="ECO:0000313" key="5">
    <source>
        <dbReference type="Proteomes" id="UP000294855"/>
    </source>
</evidence>
<evidence type="ECO:0000256" key="1">
    <source>
        <dbReference type="ARBA" id="ARBA00004196"/>
    </source>
</evidence>